<comment type="caution">
    <text evidence="5">The sequence shown here is derived from an EMBL/GenBank/DDBJ whole genome shotgun (WGS) entry which is preliminary data.</text>
</comment>
<evidence type="ECO:0000256" key="2">
    <source>
        <dbReference type="SAM" id="MobiDB-lite"/>
    </source>
</evidence>
<dbReference type="Gene3D" id="3.40.50.300">
    <property type="entry name" value="P-loop containing nucleotide triphosphate hydrolases"/>
    <property type="match status" value="1"/>
</dbReference>
<proteinExistence type="predicted"/>
<feature type="region of interest" description="Disordered" evidence="2">
    <location>
        <begin position="622"/>
        <end position="644"/>
    </location>
</feature>
<evidence type="ECO:0000313" key="6">
    <source>
        <dbReference type="Proteomes" id="UP000304928"/>
    </source>
</evidence>
<dbReference type="Pfam" id="PF24883">
    <property type="entry name" value="NPHP3_N"/>
    <property type="match status" value="1"/>
</dbReference>
<dbReference type="InterPro" id="IPR056884">
    <property type="entry name" value="NPHP3-like_N"/>
</dbReference>
<protein>
    <recommendedName>
        <fullName evidence="7">NACHT domain-containing protein</fullName>
    </recommendedName>
</protein>
<dbReference type="AlphaFoldDB" id="A0A4S9AU71"/>
<organism evidence="5 6">
    <name type="scientific">Aureobasidium pullulans</name>
    <name type="common">Black yeast</name>
    <name type="synonym">Pullularia pullulans</name>
    <dbReference type="NCBI Taxonomy" id="5580"/>
    <lineage>
        <taxon>Eukaryota</taxon>
        <taxon>Fungi</taxon>
        <taxon>Dikarya</taxon>
        <taxon>Ascomycota</taxon>
        <taxon>Pezizomycotina</taxon>
        <taxon>Dothideomycetes</taxon>
        <taxon>Dothideomycetidae</taxon>
        <taxon>Dothideales</taxon>
        <taxon>Saccotheciaceae</taxon>
        <taxon>Aureobasidium</taxon>
    </lineage>
</organism>
<accession>A0A4S9AU71</accession>
<dbReference type="InterPro" id="IPR027417">
    <property type="entry name" value="P-loop_NTPase"/>
</dbReference>
<dbReference type="EMBL" id="QZAR01000266">
    <property type="protein sequence ID" value="THW83655.1"/>
    <property type="molecule type" value="Genomic_DNA"/>
</dbReference>
<dbReference type="Pfam" id="PF22939">
    <property type="entry name" value="WHD_GPIID"/>
    <property type="match status" value="1"/>
</dbReference>
<dbReference type="PANTHER" id="PTHR10039:SF16">
    <property type="entry name" value="GPI INOSITOL-DEACYLASE"/>
    <property type="match status" value="1"/>
</dbReference>
<sequence>MDPPPPYQAVAGAERDTLHIPIPQRASDAYNKPSSPLFLRPTTPSISTLKKDSRHRISHNLWTAAVAKLPEKDQKALEQPKTGILTTSLIDDALAGVRSSEDKVNRNLIRVKTKRGEVPLRHYVDKLSKVLVQFREIGDTLIAVNDTTSFQDMAEGIELVSAMITRYAVVESLYLLEDSTLQNQLTDGITKLYVAILRYLRRIGESAFRSSRTLVEVPIADSLEKKDSDRKLSNIQENADSTRDGEEMKQKFRWLSTVPVQSHHAKAHEDLVPDTVQQLLDEQKANPEAPKVAYFYCNGSEQQRTKVQEILGAIARQLSWNGIDQPPEQAFLDAYSIQRKDADEKNADQIDHLGVKALTELIPRIVGEGVAVILIDALDECTERLELLRFIKTIMDKPDVKVIIPGRSEVCQDMPKDEFPIHILIGHGANRDDIRKYVTTEVDRAILDKRLLRGKVGDQLKETIVRKLNDSAQGMFLWVKLQLQTLCEDGIKREKDVLIELERNPTEIGQLYESIFDRITRSGPSGREIAESVLRWLLVSRRPLTTTTILEAVSEAGDSDLEKNEVLDVCRNLVVADDETDTFRFAHLSVQEFLQKKEGFDEDALHTFAALRCLEEFESTRRSNYDDDNARPDPNSASFYAYAS</sequence>
<evidence type="ECO:0000259" key="4">
    <source>
        <dbReference type="Pfam" id="PF24883"/>
    </source>
</evidence>
<gene>
    <name evidence="5" type="ORF">D6D15_09426</name>
</gene>
<evidence type="ECO:0008006" key="7">
    <source>
        <dbReference type="Google" id="ProtNLM"/>
    </source>
</evidence>
<name>A0A4S9AU71_AURPU</name>
<evidence type="ECO:0000256" key="1">
    <source>
        <dbReference type="ARBA" id="ARBA00022737"/>
    </source>
</evidence>
<feature type="compositionally biased region" description="Basic and acidic residues" evidence="2">
    <location>
        <begin position="622"/>
        <end position="631"/>
    </location>
</feature>
<reference evidence="5 6" key="1">
    <citation type="submission" date="2018-10" db="EMBL/GenBank/DDBJ databases">
        <title>Fifty Aureobasidium pullulans genomes reveal a recombining polyextremotolerant generalist.</title>
        <authorList>
            <person name="Gostincar C."/>
            <person name="Turk M."/>
            <person name="Zajc J."/>
            <person name="Gunde-Cimerman N."/>
        </authorList>
    </citation>
    <scope>NUCLEOTIDE SEQUENCE [LARGE SCALE GENOMIC DNA]</scope>
    <source>
        <strain evidence="5 6">EXF-10507</strain>
    </source>
</reference>
<evidence type="ECO:0000259" key="3">
    <source>
        <dbReference type="Pfam" id="PF22939"/>
    </source>
</evidence>
<dbReference type="PANTHER" id="PTHR10039">
    <property type="entry name" value="AMELOGENIN"/>
    <property type="match status" value="1"/>
</dbReference>
<feature type="domain" description="Nephrocystin 3-like N-terminal" evidence="4">
    <location>
        <begin position="288"/>
        <end position="404"/>
    </location>
</feature>
<dbReference type="Proteomes" id="UP000304928">
    <property type="component" value="Unassembled WGS sequence"/>
</dbReference>
<keyword evidence="1" id="KW-0677">Repeat</keyword>
<dbReference type="InterPro" id="IPR054471">
    <property type="entry name" value="GPIID_WHD"/>
</dbReference>
<evidence type="ECO:0000313" key="5">
    <source>
        <dbReference type="EMBL" id="THW83655.1"/>
    </source>
</evidence>
<feature type="domain" description="GPI inositol-deacylase winged helix" evidence="3">
    <location>
        <begin position="523"/>
        <end position="597"/>
    </location>
</feature>